<keyword evidence="7" id="KW-0408">Iron</keyword>
<dbReference type="STRING" id="1121421.SAMN02745123_02383"/>
<dbReference type="Proteomes" id="UP000183997">
    <property type="component" value="Unassembled WGS sequence"/>
</dbReference>
<evidence type="ECO:0000256" key="5">
    <source>
        <dbReference type="ARBA" id="ARBA00022723"/>
    </source>
</evidence>
<evidence type="ECO:0000256" key="8">
    <source>
        <dbReference type="ARBA" id="ARBA00023014"/>
    </source>
</evidence>
<evidence type="ECO:0000256" key="4">
    <source>
        <dbReference type="ARBA" id="ARBA00022448"/>
    </source>
</evidence>
<gene>
    <name evidence="11" type="ORF">SAMN02745123_02383</name>
</gene>
<evidence type="ECO:0000256" key="1">
    <source>
        <dbReference type="ARBA" id="ARBA00003208"/>
    </source>
</evidence>
<dbReference type="GO" id="GO:0051536">
    <property type="term" value="F:iron-sulfur cluster binding"/>
    <property type="evidence" value="ECO:0007669"/>
    <property type="project" value="UniProtKB-KW"/>
</dbReference>
<dbReference type="OrthoDB" id="9800260at2"/>
<dbReference type="InterPro" id="IPR012206">
    <property type="entry name" value="Fd_FixX"/>
</dbReference>
<sequence>MKDNKFSTKLRELKTEINIDDKLFLNRWKPDHHSHLEIIDPAVCLEQCPGKDCTVFCPAKVYEWRDDRITVGYEGCLECGACRIACPHQNIRWRYPRGGYGVQFRLA</sequence>
<dbReference type="InterPro" id="IPR017896">
    <property type="entry name" value="4Fe4S_Fe-S-bd"/>
</dbReference>
<dbReference type="PROSITE" id="PS00198">
    <property type="entry name" value="4FE4S_FER_1"/>
    <property type="match status" value="1"/>
</dbReference>
<dbReference type="SUPFAM" id="SSF54862">
    <property type="entry name" value="4Fe-4S ferredoxins"/>
    <property type="match status" value="1"/>
</dbReference>
<dbReference type="PANTHER" id="PTHR43082:SF3">
    <property type="entry name" value="FERREDOXIN-LIKE PROTEIN YDIT"/>
    <property type="match status" value="1"/>
</dbReference>
<feature type="domain" description="4Fe-4S ferredoxin-type" evidence="10">
    <location>
        <begin position="35"/>
        <end position="66"/>
    </location>
</feature>
<evidence type="ECO:0000256" key="9">
    <source>
        <dbReference type="ARBA" id="ARBA00023231"/>
    </source>
</evidence>
<keyword evidence="12" id="KW-1185">Reference proteome</keyword>
<dbReference type="InterPro" id="IPR017900">
    <property type="entry name" value="4Fe4S_Fe_S_CS"/>
</dbReference>
<dbReference type="PIRSF" id="PIRSF036548">
    <property type="entry name" value="Fdx_FixX"/>
    <property type="match status" value="1"/>
</dbReference>
<keyword evidence="9" id="KW-0535">Nitrogen fixation</keyword>
<dbReference type="EMBL" id="FRAR01000017">
    <property type="protein sequence ID" value="SHK58227.1"/>
    <property type="molecule type" value="Genomic_DNA"/>
</dbReference>
<feature type="domain" description="4Fe-4S ferredoxin-type" evidence="10">
    <location>
        <begin position="67"/>
        <end position="96"/>
    </location>
</feature>
<accession>A0A1M6TMQ1</accession>
<comment type="similarity">
    <text evidence="2">To ferredoxins from P.putida and C.tartarivorum, ferredoxin I from A.vinelandii, ferredoxin II from D.desulfuricans.</text>
</comment>
<proteinExistence type="predicted"/>
<dbReference type="Pfam" id="PF05187">
    <property type="entry name" value="Fer4_ETF_QO"/>
    <property type="match status" value="1"/>
</dbReference>
<keyword evidence="4" id="KW-0813">Transport</keyword>
<evidence type="ECO:0000313" key="11">
    <source>
        <dbReference type="EMBL" id="SHK58227.1"/>
    </source>
</evidence>
<dbReference type="InterPro" id="IPR007859">
    <property type="entry name" value="ETF-QO/FixX_C"/>
</dbReference>
<evidence type="ECO:0000259" key="10">
    <source>
        <dbReference type="PROSITE" id="PS51379"/>
    </source>
</evidence>
<evidence type="ECO:0000256" key="6">
    <source>
        <dbReference type="ARBA" id="ARBA00022982"/>
    </source>
</evidence>
<dbReference type="Gene3D" id="3.30.70.20">
    <property type="match status" value="1"/>
</dbReference>
<keyword evidence="6" id="KW-0249">Electron transport</keyword>
<protein>
    <recommendedName>
        <fullName evidence="3">Ferredoxin-like protein</fullName>
    </recommendedName>
</protein>
<comment type="function">
    <text evidence="1">Could be a 3Fe-4S cluster-containing protein.</text>
</comment>
<dbReference type="GO" id="GO:0005506">
    <property type="term" value="F:iron ion binding"/>
    <property type="evidence" value="ECO:0007669"/>
    <property type="project" value="InterPro"/>
</dbReference>
<keyword evidence="8" id="KW-0411">Iron-sulfur</keyword>
<evidence type="ECO:0000313" key="12">
    <source>
        <dbReference type="Proteomes" id="UP000183997"/>
    </source>
</evidence>
<dbReference type="PROSITE" id="PS51379">
    <property type="entry name" value="4FE4S_FER_2"/>
    <property type="match status" value="2"/>
</dbReference>
<reference evidence="12" key="1">
    <citation type="submission" date="2016-11" db="EMBL/GenBank/DDBJ databases">
        <authorList>
            <person name="Varghese N."/>
            <person name="Submissions S."/>
        </authorList>
    </citation>
    <scope>NUCLEOTIDE SEQUENCE [LARGE SCALE GENOMIC DNA]</scope>
    <source>
        <strain evidence="12">DSM 10349</strain>
    </source>
</reference>
<organism evidence="11 12">
    <name type="scientific">Desulforamulus aeronauticus DSM 10349</name>
    <dbReference type="NCBI Taxonomy" id="1121421"/>
    <lineage>
        <taxon>Bacteria</taxon>
        <taxon>Bacillati</taxon>
        <taxon>Bacillota</taxon>
        <taxon>Clostridia</taxon>
        <taxon>Eubacteriales</taxon>
        <taxon>Peptococcaceae</taxon>
        <taxon>Desulforamulus</taxon>
    </lineage>
</organism>
<evidence type="ECO:0000256" key="7">
    <source>
        <dbReference type="ARBA" id="ARBA00023004"/>
    </source>
</evidence>
<evidence type="ECO:0000256" key="2">
    <source>
        <dbReference type="ARBA" id="ARBA00009192"/>
    </source>
</evidence>
<dbReference type="AlphaFoldDB" id="A0A1M6TMQ1"/>
<name>A0A1M6TMQ1_9FIRM</name>
<dbReference type="RefSeq" id="WP_139257348.1">
    <property type="nucleotide sequence ID" value="NZ_FRAR01000017.1"/>
</dbReference>
<evidence type="ECO:0000256" key="3">
    <source>
        <dbReference type="ARBA" id="ARBA00020378"/>
    </source>
</evidence>
<keyword evidence="5" id="KW-0479">Metal-binding</keyword>
<dbReference type="PANTHER" id="PTHR43082">
    <property type="entry name" value="FERREDOXIN-LIKE"/>
    <property type="match status" value="1"/>
</dbReference>